<protein>
    <submittedName>
        <fullName evidence="2">Uncharacterized protein</fullName>
    </submittedName>
</protein>
<evidence type="ECO:0000313" key="2">
    <source>
        <dbReference type="EMBL" id="OMJ21266.1"/>
    </source>
</evidence>
<feature type="compositionally biased region" description="Polar residues" evidence="1">
    <location>
        <begin position="49"/>
        <end position="58"/>
    </location>
</feature>
<gene>
    <name evidence="2" type="ORF">AYI70_g3578</name>
</gene>
<sequence>MGKPIHMFTMESDLSHHQDLPGEDHSNSNHAVLEFTLVVFGPKEPINCSNNQDLSFSSHPRPEKRKISDNSQQIIVTYDLEIKRTWYQEAGSDEQIIKLVLENTRYNNK</sequence>
<dbReference type="AlphaFoldDB" id="A0A1R1Y3F2"/>
<evidence type="ECO:0000313" key="3">
    <source>
        <dbReference type="Proteomes" id="UP000187283"/>
    </source>
</evidence>
<feature type="region of interest" description="Disordered" evidence="1">
    <location>
        <begin position="1"/>
        <end position="27"/>
    </location>
</feature>
<name>A0A1R1Y3F2_9FUNG</name>
<organism evidence="2 3">
    <name type="scientific">Smittium culicis</name>
    <dbReference type="NCBI Taxonomy" id="133412"/>
    <lineage>
        <taxon>Eukaryota</taxon>
        <taxon>Fungi</taxon>
        <taxon>Fungi incertae sedis</taxon>
        <taxon>Zoopagomycota</taxon>
        <taxon>Kickxellomycotina</taxon>
        <taxon>Harpellomycetes</taxon>
        <taxon>Harpellales</taxon>
        <taxon>Legeriomycetaceae</taxon>
        <taxon>Smittium</taxon>
    </lineage>
</organism>
<feature type="compositionally biased region" description="Basic and acidic residues" evidence="1">
    <location>
        <begin position="13"/>
        <end position="27"/>
    </location>
</feature>
<keyword evidence="3" id="KW-1185">Reference proteome</keyword>
<proteinExistence type="predicted"/>
<dbReference type="EMBL" id="LSSN01001045">
    <property type="protein sequence ID" value="OMJ21266.1"/>
    <property type="molecule type" value="Genomic_DNA"/>
</dbReference>
<accession>A0A1R1Y3F2</accession>
<reference evidence="2 3" key="1">
    <citation type="submission" date="2017-01" db="EMBL/GenBank/DDBJ databases">
        <authorList>
            <person name="Mah S.A."/>
            <person name="Swanson W.J."/>
            <person name="Moy G.W."/>
            <person name="Vacquier V.D."/>
        </authorList>
    </citation>
    <scope>NUCLEOTIDE SEQUENCE [LARGE SCALE GENOMIC DNA]</scope>
    <source>
        <strain evidence="2 3">GSMNP</strain>
    </source>
</reference>
<comment type="caution">
    <text evidence="2">The sequence shown here is derived from an EMBL/GenBank/DDBJ whole genome shotgun (WGS) entry which is preliminary data.</text>
</comment>
<evidence type="ECO:0000256" key="1">
    <source>
        <dbReference type="SAM" id="MobiDB-lite"/>
    </source>
</evidence>
<dbReference type="Proteomes" id="UP000187283">
    <property type="component" value="Unassembled WGS sequence"/>
</dbReference>
<feature type="region of interest" description="Disordered" evidence="1">
    <location>
        <begin position="49"/>
        <end position="68"/>
    </location>
</feature>